<keyword evidence="12" id="KW-1185">Reference proteome</keyword>
<dbReference type="InterPro" id="IPR020578">
    <property type="entry name" value="Aminotrans_V_PyrdxlP_BS"/>
</dbReference>
<dbReference type="PIRSF" id="PIRSF000524">
    <property type="entry name" value="SPT"/>
    <property type="match status" value="1"/>
</dbReference>
<comment type="caution">
    <text evidence="11">The sequence shown here is derived from an EMBL/GenBank/DDBJ whole genome shotgun (WGS) entry which is preliminary data.</text>
</comment>
<evidence type="ECO:0000256" key="5">
    <source>
        <dbReference type="ARBA" id="ARBA00022898"/>
    </source>
</evidence>
<keyword evidence="5 7" id="KW-0663">Pyridoxal phosphate</keyword>
<comment type="similarity">
    <text evidence="2 8">Belongs to the class-V pyridoxal-phosphate-dependent aminotransferase family.</text>
</comment>
<dbReference type="InterPro" id="IPR015421">
    <property type="entry name" value="PyrdxlP-dep_Trfase_major"/>
</dbReference>
<gene>
    <name evidence="11" type="ORF">BDK89_1321</name>
</gene>
<evidence type="ECO:0000256" key="8">
    <source>
        <dbReference type="RuleBase" id="RU004075"/>
    </source>
</evidence>
<dbReference type="Pfam" id="PF00266">
    <property type="entry name" value="Aminotran_5"/>
    <property type="match status" value="1"/>
</dbReference>
<evidence type="ECO:0000256" key="9">
    <source>
        <dbReference type="RuleBase" id="RU004504"/>
    </source>
</evidence>
<dbReference type="Gene3D" id="3.90.1150.10">
    <property type="entry name" value="Aspartate Aminotransferase, domain 1"/>
    <property type="match status" value="1"/>
</dbReference>
<evidence type="ECO:0000313" key="12">
    <source>
        <dbReference type="Proteomes" id="UP000294558"/>
    </source>
</evidence>
<dbReference type="RefSeq" id="WP_133868174.1">
    <property type="nucleotide sequence ID" value="NZ_SOAU01000001.1"/>
</dbReference>
<feature type="domain" description="Aminotransferase class V" evidence="10">
    <location>
        <begin position="29"/>
        <end position="299"/>
    </location>
</feature>
<dbReference type="GO" id="GO:0019265">
    <property type="term" value="P:glycine biosynthetic process, by transamination of glyoxylate"/>
    <property type="evidence" value="ECO:0007669"/>
    <property type="project" value="TreeGrafter"/>
</dbReference>
<dbReference type="InterPro" id="IPR024169">
    <property type="entry name" value="SP_NH2Trfase/AEP_transaminase"/>
</dbReference>
<name>A0A4R7HZY3_9ACTN</name>
<evidence type="ECO:0000256" key="4">
    <source>
        <dbReference type="ARBA" id="ARBA00022679"/>
    </source>
</evidence>
<dbReference type="GO" id="GO:0004760">
    <property type="term" value="F:L-serine-pyruvate transaminase activity"/>
    <property type="evidence" value="ECO:0007669"/>
    <property type="project" value="TreeGrafter"/>
</dbReference>
<evidence type="ECO:0000313" key="11">
    <source>
        <dbReference type="EMBL" id="TDT15743.1"/>
    </source>
</evidence>
<dbReference type="GO" id="GO:0008453">
    <property type="term" value="F:alanine-glyoxylate transaminase activity"/>
    <property type="evidence" value="ECO:0007669"/>
    <property type="project" value="TreeGrafter"/>
</dbReference>
<organism evidence="11 12">
    <name type="scientific">Ilumatobacter fluminis</name>
    <dbReference type="NCBI Taxonomy" id="467091"/>
    <lineage>
        <taxon>Bacteria</taxon>
        <taxon>Bacillati</taxon>
        <taxon>Actinomycetota</taxon>
        <taxon>Acidimicrobiia</taxon>
        <taxon>Acidimicrobiales</taxon>
        <taxon>Ilumatobacteraceae</taxon>
        <taxon>Ilumatobacter</taxon>
    </lineage>
</organism>
<sequence>MTHRDPVLMGPGPCNPYPEVMEAYARPVLGHLDPDFIALMDEVGDRLRQVFQTTNQLTFAVSGTGSAGMEAAFVNFVGPGDTVVVGVNGVFGGRMCDVAARCGAEVVRVDAPWGAPIDPNDLIDAHPSPKMIAVVHAETSTGVRNDLATLGAKKGDALLLADCVTSLGGIDLRIDEWGVDIAYSGTQKCLGVPPGLAPLTVSDRALTHLRETPQSWYLDLNMIAKYVTGGDGARAYHHTAPISSLYGIHAGLGALLDEGLEASFARHQAVGDALQAGLVDRGFELFAAEGNRLPQLTSVWVPEDRLPDGATEADVRRSLLLDYGVEIGGGLGDLAGKGWRIGLMGHTARMRNVQLLLASLDDILV</sequence>
<dbReference type="InterPro" id="IPR015422">
    <property type="entry name" value="PyrdxlP-dep_Trfase_small"/>
</dbReference>
<feature type="modified residue" description="N6-(pyridoxal phosphate)lysine" evidence="7">
    <location>
        <position position="188"/>
    </location>
</feature>
<comment type="cofactor">
    <cofactor evidence="1 7 9">
        <name>pyridoxal 5'-phosphate</name>
        <dbReference type="ChEBI" id="CHEBI:597326"/>
    </cofactor>
</comment>
<dbReference type="Proteomes" id="UP000294558">
    <property type="component" value="Unassembled WGS sequence"/>
</dbReference>
<dbReference type="PROSITE" id="PS00595">
    <property type="entry name" value="AA_TRANSFER_CLASS_5"/>
    <property type="match status" value="1"/>
</dbReference>
<dbReference type="OrthoDB" id="9766472at2"/>
<evidence type="ECO:0000256" key="1">
    <source>
        <dbReference type="ARBA" id="ARBA00001933"/>
    </source>
</evidence>
<dbReference type="EMBL" id="SOAU01000001">
    <property type="protein sequence ID" value="TDT15743.1"/>
    <property type="molecule type" value="Genomic_DNA"/>
</dbReference>
<dbReference type="PANTHER" id="PTHR21152">
    <property type="entry name" value="AMINOTRANSFERASE CLASS V"/>
    <property type="match status" value="1"/>
</dbReference>
<dbReference type="AlphaFoldDB" id="A0A4R7HZY3"/>
<evidence type="ECO:0000256" key="6">
    <source>
        <dbReference type="PIRSR" id="PIRSR000524-1"/>
    </source>
</evidence>
<evidence type="ECO:0000256" key="3">
    <source>
        <dbReference type="ARBA" id="ARBA00022576"/>
    </source>
</evidence>
<dbReference type="FunFam" id="3.40.640.10:FF:000027">
    <property type="entry name" value="Serine--pyruvate aminotransferase, mitochondrial"/>
    <property type="match status" value="1"/>
</dbReference>
<dbReference type="PANTHER" id="PTHR21152:SF40">
    <property type="entry name" value="ALANINE--GLYOXYLATE AMINOTRANSFERASE"/>
    <property type="match status" value="1"/>
</dbReference>
<dbReference type="Gene3D" id="3.40.640.10">
    <property type="entry name" value="Type I PLP-dependent aspartate aminotransferase-like (Major domain)"/>
    <property type="match status" value="1"/>
</dbReference>
<keyword evidence="3 11" id="KW-0032">Aminotransferase</keyword>
<keyword evidence="4 11" id="KW-0808">Transferase</keyword>
<feature type="binding site" evidence="6">
    <location>
        <position position="340"/>
    </location>
    <ligand>
        <name>substrate</name>
    </ligand>
</feature>
<proteinExistence type="inferred from homology"/>
<reference evidence="11 12" key="1">
    <citation type="submission" date="2019-03" db="EMBL/GenBank/DDBJ databases">
        <title>Sequencing the genomes of 1000 actinobacteria strains.</title>
        <authorList>
            <person name="Klenk H.-P."/>
        </authorList>
    </citation>
    <scope>NUCLEOTIDE SEQUENCE [LARGE SCALE GENOMIC DNA]</scope>
    <source>
        <strain evidence="11 12">DSM 18936</strain>
    </source>
</reference>
<evidence type="ECO:0000256" key="7">
    <source>
        <dbReference type="PIRSR" id="PIRSR000524-50"/>
    </source>
</evidence>
<evidence type="ECO:0000256" key="2">
    <source>
        <dbReference type="ARBA" id="ARBA00009236"/>
    </source>
</evidence>
<evidence type="ECO:0000259" key="10">
    <source>
        <dbReference type="Pfam" id="PF00266"/>
    </source>
</evidence>
<dbReference type="InterPro" id="IPR015424">
    <property type="entry name" value="PyrdxlP-dep_Trfase"/>
</dbReference>
<accession>A0A4R7HZY3</accession>
<dbReference type="SUPFAM" id="SSF53383">
    <property type="entry name" value="PLP-dependent transferases"/>
    <property type="match status" value="1"/>
</dbReference>
<protein>
    <submittedName>
        <fullName evidence="11">Alanine-glyoxylate aminotransferase</fullName>
    </submittedName>
</protein>
<dbReference type="InterPro" id="IPR000192">
    <property type="entry name" value="Aminotrans_V_dom"/>
</dbReference>